<dbReference type="InterPro" id="IPR036465">
    <property type="entry name" value="vWFA_dom_sf"/>
</dbReference>
<accession>A0AAV3X7Y8</accession>
<organism evidence="3 4">
    <name type="scientific">Plakobranchus ocellatus</name>
    <dbReference type="NCBI Taxonomy" id="259542"/>
    <lineage>
        <taxon>Eukaryota</taxon>
        <taxon>Metazoa</taxon>
        <taxon>Spiralia</taxon>
        <taxon>Lophotrochozoa</taxon>
        <taxon>Mollusca</taxon>
        <taxon>Gastropoda</taxon>
        <taxon>Heterobranchia</taxon>
        <taxon>Euthyneura</taxon>
        <taxon>Panpulmonata</taxon>
        <taxon>Sacoglossa</taxon>
        <taxon>Placobranchoidea</taxon>
        <taxon>Plakobranchidae</taxon>
        <taxon>Plakobranchus</taxon>
    </lineage>
</organism>
<dbReference type="InterPro" id="IPR006896">
    <property type="entry name" value="Sec23/24_trunk_dom"/>
</dbReference>
<dbReference type="Pfam" id="PF04811">
    <property type="entry name" value="Sec23_trunk"/>
    <property type="match status" value="1"/>
</dbReference>
<dbReference type="GO" id="GO:0030127">
    <property type="term" value="C:COPII vesicle coat"/>
    <property type="evidence" value="ECO:0007669"/>
    <property type="project" value="InterPro"/>
</dbReference>
<gene>
    <name evidence="3" type="ORF">PoB_000212600</name>
</gene>
<feature type="region of interest" description="Disordered" evidence="1">
    <location>
        <begin position="21"/>
        <end position="65"/>
    </location>
</feature>
<reference evidence="3 4" key="1">
    <citation type="journal article" date="2021" name="Elife">
        <title>Chloroplast acquisition without the gene transfer in kleptoplastic sea slugs, Plakobranchus ocellatus.</title>
        <authorList>
            <person name="Maeda T."/>
            <person name="Takahashi S."/>
            <person name="Yoshida T."/>
            <person name="Shimamura S."/>
            <person name="Takaki Y."/>
            <person name="Nagai Y."/>
            <person name="Toyoda A."/>
            <person name="Suzuki Y."/>
            <person name="Arimoto A."/>
            <person name="Ishii H."/>
            <person name="Satoh N."/>
            <person name="Nishiyama T."/>
            <person name="Hasebe M."/>
            <person name="Maruyama T."/>
            <person name="Minagawa J."/>
            <person name="Obokata J."/>
            <person name="Shigenobu S."/>
        </authorList>
    </citation>
    <scope>NUCLEOTIDE SEQUENCE [LARGE SCALE GENOMIC DNA]</scope>
</reference>
<name>A0AAV3X7Y8_9GAST</name>
<evidence type="ECO:0000256" key="1">
    <source>
        <dbReference type="SAM" id="MobiDB-lite"/>
    </source>
</evidence>
<feature type="domain" description="VWFA" evidence="2">
    <location>
        <begin position="188"/>
        <end position="452"/>
    </location>
</feature>
<dbReference type="GO" id="GO:0070971">
    <property type="term" value="C:endoplasmic reticulum exit site"/>
    <property type="evidence" value="ECO:0007669"/>
    <property type="project" value="TreeGrafter"/>
</dbReference>
<dbReference type="SMART" id="SM00327">
    <property type="entry name" value="VWA"/>
    <property type="match status" value="1"/>
</dbReference>
<feature type="region of interest" description="Disordered" evidence="1">
    <location>
        <begin position="502"/>
        <end position="547"/>
    </location>
</feature>
<dbReference type="Gene3D" id="3.40.50.410">
    <property type="entry name" value="von Willebrand factor, type A domain"/>
    <property type="match status" value="1"/>
</dbReference>
<dbReference type="PANTHER" id="PTHR13803">
    <property type="entry name" value="SEC24-RELATED PROTEIN"/>
    <property type="match status" value="1"/>
</dbReference>
<keyword evidence="4" id="KW-1185">Reference proteome</keyword>
<dbReference type="InterPro" id="IPR036174">
    <property type="entry name" value="Znf_Sec23_Sec24_sf"/>
</dbReference>
<proteinExistence type="predicted"/>
<feature type="region of interest" description="Disordered" evidence="1">
    <location>
        <begin position="776"/>
        <end position="821"/>
    </location>
</feature>
<feature type="compositionally biased region" description="Acidic residues" evidence="1">
    <location>
        <begin position="692"/>
        <end position="704"/>
    </location>
</feature>
<feature type="compositionally biased region" description="Low complexity" evidence="1">
    <location>
        <begin position="516"/>
        <end position="535"/>
    </location>
</feature>
<evidence type="ECO:0000259" key="2">
    <source>
        <dbReference type="SMART" id="SM00327"/>
    </source>
</evidence>
<dbReference type="PANTHER" id="PTHR13803:SF36">
    <property type="entry name" value="TYPE A VON WILLEBRAND FACTOR DOMAIN-CONTAINING PROTEIN"/>
    <property type="match status" value="1"/>
</dbReference>
<dbReference type="SUPFAM" id="SSF53300">
    <property type="entry name" value="vWA-like"/>
    <property type="match status" value="1"/>
</dbReference>
<dbReference type="GO" id="GO:0000149">
    <property type="term" value="F:SNARE binding"/>
    <property type="evidence" value="ECO:0007669"/>
    <property type="project" value="TreeGrafter"/>
</dbReference>
<dbReference type="InterPro" id="IPR002035">
    <property type="entry name" value="VWF_A"/>
</dbReference>
<feature type="compositionally biased region" description="Basic residues" evidence="1">
    <location>
        <begin position="736"/>
        <end position="749"/>
    </location>
</feature>
<feature type="compositionally biased region" description="Low complexity" evidence="1">
    <location>
        <begin position="786"/>
        <end position="801"/>
    </location>
</feature>
<sequence length="821" mass="89657">MNFASEYVLADSDVEYESMCEEEFNQGMHVSDSDSSDSDDDASALRRSLAPVGGTRSPKKRKHLRNARYHWRRRRGEEPEAVATSNETGRRRIFKKADTNIVSVSFDTLLSPGNMFAGDPVPCPSCSAILSHISKLEGQESKVWQCEFCGKNVPVDLELEEIPGTEDVTYLLAPAPFTASTSMAGLDRSLVVFCVDTSGSMCVTSEISGKVKLRGNNQLRRLESFNEGNESQFLPSQLNHRVTYVSRLQAMQAAVDHQLSEMAMKHPDRRVALVAFNNEVTIMGDGSQQEIVVAGDKLGKLEQLDKVTEGLKLPEAIKTTRQVLGDKVYSLEEGGATALGPALIVAINMASSHPGSKVILCTDGKANIGLGRLEGDGDKDERAIEQEALEFYTQTAEEAAKKGVTVSVITIQGTDCKLVHLGTLADKTGGQVNIVDCLKLTEEFGNILADPIIATKVKATFLLHKQLYVVDDADPDKQDSKVEQNVGNVKTSSTITFEFAKRRATAESSKKPSKNQAQAQGESSQQQEEAAGSQQIPDEVVPPSEECMDIGGATAAETSTAESKDALQEFPFQLQIEYMDAEGNKALRVITRKLPATTDRSVTERAVNLEVLGAHAAKKSADLALQGQYSRSRGVALMNQRLAWRQAHSETAPKADRIAYKNIFGKIKSMENCLQQRQMMEIQQYGHTKSDSEDDDEDVDEYGEEVQASRALKKVSAQKQSLARSMVSRILPLPSKSRKKAASKHRKLHSERSAVMDDNMANMIYKFRSVGQDEISSAEPVFKGQPGASTSPEASSGESSTQQPVGKSGKKSSSKKYPPKN</sequence>
<dbReference type="SUPFAM" id="SSF82919">
    <property type="entry name" value="Zn-finger domain of Sec23/24"/>
    <property type="match status" value="1"/>
</dbReference>
<dbReference type="GO" id="GO:0006886">
    <property type="term" value="P:intracellular protein transport"/>
    <property type="evidence" value="ECO:0007669"/>
    <property type="project" value="InterPro"/>
</dbReference>
<feature type="region of interest" description="Disordered" evidence="1">
    <location>
        <begin position="728"/>
        <end position="755"/>
    </location>
</feature>
<dbReference type="InterPro" id="IPR050550">
    <property type="entry name" value="SEC23_SEC24_subfamily"/>
</dbReference>
<dbReference type="GO" id="GO:0090110">
    <property type="term" value="P:COPII-coated vesicle cargo loading"/>
    <property type="evidence" value="ECO:0007669"/>
    <property type="project" value="TreeGrafter"/>
</dbReference>
<dbReference type="Gene3D" id="2.30.30.380">
    <property type="entry name" value="Zn-finger domain of Sec23/24"/>
    <property type="match status" value="1"/>
</dbReference>
<evidence type="ECO:0000313" key="4">
    <source>
        <dbReference type="Proteomes" id="UP000735302"/>
    </source>
</evidence>
<protein>
    <submittedName>
        <fullName evidence="3">Circularly permutated ras protein 1</fullName>
    </submittedName>
</protein>
<dbReference type="Proteomes" id="UP000735302">
    <property type="component" value="Unassembled WGS sequence"/>
</dbReference>
<evidence type="ECO:0000313" key="3">
    <source>
        <dbReference type="EMBL" id="GFN75620.1"/>
    </source>
</evidence>
<feature type="region of interest" description="Disordered" evidence="1">
    <location>
        <begin position="685"/>
        <end position="706"/>
    </location>
</feature>
<dbReference type="AlphaFoldDB" id="A0AAV3X7Y8"/>
<dbReference type="EMBL" id="BLXT01000273">
    <property type="protein sequence ID" value="GFN75620.1"/>
    <property type="molecule type" value="Genomic_DNA"/>
</dbReference>
<comment type="caution">
    <text evidence="3">The sequence shown here is derived from an EMBL/GenBank/DDBJ whole genome shotgun (WGS) entry which is preliminary data.</text>
</comment>
<feature type="compositionally biased region" description="Basic residues" evidence="1">
    <location>
        <begin position="808"/>
        <end position="821"/>
    </location>
</feature>
<dbReference type="GO" id="GO:0008270">
    <property type="term" value="F:zinc ion binding"/>
    <property type="evidence" value="ECO:0007669"/>
    <property type="project" value="InterPro"/>
</dbReference>